<evidence type="ECO:0000313" key="1">
    <source>
        <dbReference type="EMBL" id="MFI9122329.1"/>
    </source>
</evidence>
<keyword evidence="2" id="KW-1185">Reference proteome</keyword>
<proteinExistence type="predicted"/>
<name>A0ABW8D0U7_STRBI</name>
<reference evidence="1 2" key="1">
    <citation type="submission" date="2024-10" db="EMBL/GenBank/DDBJ databases">
        <title>The Natural Products Discovery Center: Release of the First 8490 Sequenced Strains for Exploring Actinobacteria Biosynthetic Diversity.</title>
        <authorList>
            <person name="Kalkreuter E."/>
            <person name="Kautsar S.A."/>
            <person name="Yang D."/>
            <person name="Bader C.D."/>
            <person name="Teijaro C.N."/>
            <person name="Fluegel L."/>
            <person name="Davis C.M."/>
            <person name="Simpson J.R."/>
            <person name="Lauterbach L."/>
            <person name="Steele A.D."/>
            <person name="Gui C."/>
            <person name="Meng S."/>
            <person name="Li G."/>
            <person name="Viehrig K."/>
            <person name="Ye F."/>
            <person name="Su P."/>
            <person name="Kiefer A.F."/>
            <person name="Nichols A."/>
            <person name="Cepeda A.J."/>
            <person name="Yan W."/>
            <person name="Fan B."/>
            <person name="Jiang Y."/>
            <person name="Adhikari A."/>
            <person name="Zheng C.-J."/>
            <person name="Schuster L."/>
            <person name="Cowan T.M."/>
            <person name="Smanski M.J."/>
            <person name="Chevrette M.G."/>
            <person name="De Carvalho L.P.S."/>
            <person name="Shen B."/>
        </authorList>
    </citation>
    <scope>NUCLEOTIDE SEQUENCE [LARGE SCALE GENOMIC DNA]</scope>
    <source>
        <strain evidence="1 2">NPDC053346</strain>
    </source>
</reference>
<gene>
    <name evidence="1" type="ORF">ACIGW0_23515</name>
</gene>
<dbReference type="EMBL" id="JBITYT010000011">
    <property type="protein sequence ID" value="MFI9122329.1"/>
    <property type="molecule type" value="Genomic_DNA"/>
</dbReference>
<accession>A0ABW8D0U7</accession>
<comment type="caution">
    <text evidence="1">The sequence shown here is derived from an EMBL/GenBank/DDBJ whole genome shotgun (WGS) entry which is preliminary data.</text>
</comment>
<organism evidence="1 2">
    <name type="scientific">Streptomyces bikiniensis</name>
    <dbReference type="NCBI Taxonomy" id="1896"/>
    <lineage>
        <taxon>Bacteria</taxon>
        <taxon>Bacillati</taxon>
        <taxon>Actinomycetota</taxon>
        <taxon>Actinomycetes</taxon>
        <taxon>Kitasatosporales</taxon>
        <taxon>Streptomycetaceae</taxon>
        <taxon>Streptomyces</taxon>
    </lineage>
</organism>
<protein>
    <submittedName>
        <fullName evidence="1">Uncharacterized protein</fullName>
    </submittedName>
</protein>
<evidence type="ECO:0000313" key="2">
    <source>
        <dbReference type="Proteomes" id="UP001614391"/>
    </source>
</evidence>
<dbReference type="Proteomes" id="UP001614391">
    <property type="component" value="Unassembled WGS sequence"/>
</dbReference>
<dbReference type="RefSeq" id="WP_399618084.1">
    <property type="nucleotide sequence ID" value="NZ_JBITYT010000011.1"/>
</dbReference>
<sequence length="211" mass="23480">MCETLIRHTSASTVSVFVTDQLPEPHSALVLACVLQLTDTDDGARFWWQYAAGAGLTGAAYCLYLHHLTLGETHAAHWWHTQIDEEDESSARQVSTTVRWDDDPLVLQHEDKATTATILRVLSNLAQHVNRPRSAVVTELMDYMPTAIAIGYLCEPESELPLPGTSFARRIRALFDAAADRPDSPGDRPSLRWDTGQPVLVFREAKETATR</sequence>